<protein>
    <recommendedName>
        <fullName evidence="4">Apea-like HEPN domain-containing protein</fullName>
    </recommendedName>
</protein>
<feature type="coiled-coil region" evidence="1">
    <location>
        <begin position="209"/>
        <end position="239"/>
    </location>
</feature>
<gene>
    <name evidence="2" type="ORF">GGR27_000502</name>
</gene>
<reference evidence="2 3" key="1">
    <citation type="submission" date="2020-03" db="EMBL/GenBank/DDBJ databases">
        <title>Genomic Encyclopedia of Type Strains, Phase IV (KMG-IV): sequencing the most valuable type-strain genomes for metagenomic binning, comparative biology and taxonomic classification.</title>
        <authorList>
            <person name="Goeker M."/>
        </authorList>
    </citation>
    <scope>NUCLEOTIDE SEQUENCE [LARGE SCALE GENOMIC DNA]</scope>
    <source>
        <strain evidence="2 3">DSM 105096</strain>
    </source>
</reference>
<evidence type="ECO:0000313" key="2">
    <source>
        <dbReference type="EMBL" id="NJC25021.1"/>
    </source>
</evidence>
<evidence type="ECO:0000313" key="3">
    <source>
        <dbReference type="Proteomes" id="UP000770785"/>
    </source>
</evidence>
<keyword evidence="1" id="KW-0175">Coiled coil</keyword>
<dbReference type="RefSeq" id="WP_168035799.1">
    <property type="nucleotide sequence ID" value="NZ_JAATJH010000001.1"/>
</dbReference>
<keyword evidence="3" id="KW-1185">Reference proteome</keyword>
<sequence>MSGNFTFELLCIDPEDIVNHEALIRAISFSAAIFNGKTPIITQNQEGVPYIKGENGLFVRVVPIDTSKIITDLVESAFIVRVESRYFEELEPLRQRMLRHFRETLKFAHIRILQDDISSEIANQLYPKINAVENLLRRYLIKFFFQRVGIAWWDVTATPKMIEKVRGRQRNRSNQFSHFINSDIEFADFDDLGLLIYKQSTGFNDPERVLELLDEIDNIEDLRELKENLQGNYTKYFKTFFRDKNFEKLWKEMSRIRNKVAHQATFFHSELLKGKELSGELTKIIIEAEQHIDEIVLSLKEKKAIHQAAITVVQEEEEVAAEHASLIQDRNVSVPVLEALPAHPEQPKPGFSNRVKLTGPRIIGKIKLEHKVKTYHNTAAPGYIIITEEEILDELQVARELSYTDYIGLKWFVTQFLSNKGFAVGPTYSLINILIEQTVVELYDIENAEGHNIKAVRFPMNN</sequence>
<accession>A0ABX0X713</accession>
<proteinExistence type="predicted"/>
<comment type="caution">
    <text evidence="2">The sequence shown here is derived from an EMBL/GenBank/DDBJ whole genome shotgun (WGS) entry which is preliminary data.</text>
</comment>
<dbReference type="EMBL" id="JAATJH010000001">
    <property type="protein sequence ID" value="NJC25021.1"/>
    <property type="molecule type" value="Genomic_DNA"/>
</dbReference>
<evidence type="ECO:0000256" key="1">
    <source>
        <dbReference type="SAM" id="Coils"/>
    </source>
</evidence>
<evidence type="ECO:0008006" key="4">
    <source>
        <dbReference type="Google" id="ProtNLM"/>
    </source>
</evidence>
<organism evidence="2 3">
    <name type="scientific">Neolewinella antarctica</name>
    <dbReference type="NCBI Taxonomy" id="442734"/>
    <lineage>
        <taxon>Bacteria</taxon>
        <taxon>Pseudomonadati</taxon>
        <taxon>Bacteroidota</taxon>
        <taxon>Saprospiria</taxon>
        <taxon>Saprospirales</taxon>
        <taxon>Lewinellaceae</taxon>
        <taxon>Neolewinella</taxon>
    </lineage>
</organism>
<dbReference type="Proteomes" id="UP000770785">
    <property type="component" value="Unassembled WGS sequence"/>
</dbReference>
<name>A0ABX0X713_9BACT</name>